<dbReference type="EMBL" id="JAYKXN010000006">
    <property type="protein sequence ID" value="KAK7279878.1"/>
    <property type="molecule type" value="Genomic_DNA"/>
</dbReference>
<keyword evidence="2" id="KW-1185">Reference proteome</keyword>
<name>A0AAN9IGE0_CLITE</name>
<organism evidence="1 2">
    <name type="scientific">Clitoria ternatea</name>
    <name type="common">Butterfly pea</name>
    <dbReference type="NCBI Taxonomy" id="43366"/>
    <lineage>
        <taxon>Eukaryota</taxon>
        <taxon>Viridiplantae</taxon>
        <taxon>Streptophyta</taxon>
        <taxon>Embryophyta</taxon>
        <taxon>Tracheophyta</taxon>
        <taxon>Spermatophyta</taxon>
        <taxon>Magnoliopsida</taxon>
        <taxon>eudicotyledons</taxon>
        <taxon>Gunneridae</taxon>
        <taxon>Pentapetalae</taxon>
        <taxon>rosids</taxon>
        <taxon>fabids</taxon>
        <taxon>Fabales</taxon>
        <taxon>Fabaceae</taxon>
        <taxon>Papilionoideae</taxon>
        <taxon>50 kb inversion clade</taxon>
        <taxon>NPAAA clade</taxon>
        <taxon>indigoferoid/millettioid clade</taxon>
        <taxon>Phaseoleae</taxon>
        <taxon>Clitoria</taxon>
    </lineage>
</organism>
<comment type="caution">
    <text evidence="1">The sequence shown here is derived from an EMBL/GenBank/DDBJ whole genome shotgun (WGS) entry which is preliminary data.</text>
</comment>
<gene>
    <name evidence="1" type="ORF">RJT34_24937</name>
</gene>
<evidence type="ECO:0000313" key="1">
    <source>
        <dbReference type="EMBL" id="KAK7279878.1"/>
    </source>
</evidence>
<dbReference type="AlphaFoldDB" id="A0AAN9IGE0"/>
<proteinExistence type="predicted"/>
<sequence>MLGFFALLEMYCQLPIQCKVSYVKRPGNIDELVEGDSFFIDANQEKAEDYLLGKGLLYKFGRKPYVQDVECHATYNMSNLPITRSDSIFTTFESDIKQLVTVCIRSEF</sequence>
<reference evidence="1 2" key="1">
    <citation type="submission" date="2024-01" db="EMBL/GenBank/DDBJ databases">
        <title>The genomes of 5 underutilized Papilionoideae crops provide insights into root nodulation and disease resistance.</title>
        <authorList>
            <person name="Yuan L."/>
        </authorList>
    </citation>
    <scope>NUCLEOTIDE SEQUENCE [LARGE SCALE GENOMIC DNA]</scope>
    <source>
        <strain evidence="1">LY-2023</strain>
        <tissue evidence="1">Leaf</tissue>
    </source>
</reference>
<evidence type="ECO:0000313" key="2">
    <source>
        <dbReference type="Proteomes" id="UP001359559"/>
    </source>
</evidence>
<protein>
    <submittedName>
        <fullName evidence="1">Uncharacterized protein</fullName>
    </submittedName>
</protein>
<dbReference type="Proteomes" id="UP001359559">
    <property type="component" value="Unassembled WGS sequence"/>
</dbReference>
<accession>A0AAN9IGE0</accession>